<keyword evidence="9" id="KW-0472">Membrane</keyword>
<comment type="subcellular location">
    <subcellularLocation>
        <location evidence="1">Cell inner membrane</location>
    </subcellularLocation>
</comment>
<reference evidence="12 13" key="1">
    <citation type="submission" date="2014-09" db="EMBL/GenBank/DDBJ databases">
        <title>Vibrio maritimus JCM 19235. (C45) whole genome shotgun sequence.</title>
        <authorList>
            <person name="Sawabe T."/>
            <person name="Meirelles P."/>
            <person name="Nakanishi M."/>
            <person name="Sayaka M."/>
            <person name="Hattori M."/>
            <person name="Ohkuma M."/>
        </authorList>
    </citation>
    <scope>NUCLEOTIDE SEQUENCE [LARGE SCALE GENOMIC DNA]</scope>
    <source>
        <strain evidence="13">JCM19235</strain>
    </source>
</reference>
<dbReference type="Pfam" id="PF01203">
    <property type="entry name" value="T2SSN"/>
    <property type="match status" value="1"/>
</dbReference>
<evidence type="ECO:0000256" key="9">
    <source>
        <dbReference type="ARBA" id="ARBA00023136"/>
    </source>
</evidence>
<evidence type="ECO:0000256" key="2">
    <source>
        <dbReference type="ARBA" id="ARBA00007208"/>
    </source>
</evidence>
<name>A0A090S6L2_9VIBR</name>
<keyword evidence="7" id="KW-0812">Transmembrane</keyword>
<feature type="compositionally biased region" description="Low complexity" evidence="11">
    <location>
        <begin position="1"/>
        <end position="21"/>
    </location>
</feature>
<evidence type="ECO:0000256" key="4">
    <source>
        <dbReference type="ARBA" id="ARBA00022448"/>
    </source>
</evidence>
<accession>A0A090S6L2</accession>
<gene>
    <name evidence="12" type="ORF">JCM19235_7086</name>
</gene>
<dbReference type="STRING" id="990268.JCM19235_7086"/>
<evidence type="ECO:0000313" key="13">
    <source>
        <dbReference type="Proteomes" id="UP000029228"/>
    </source>
</evidence>
<evidence type="ECO:0000256" key="6">
    <source>
        <dbReference type="ARBA" id="ARBA00022519"/>
    </source>
</evidence>
<evidence type="ECO:0000256" key="5">
    <source>
        <dbReference type="ARBA" id="ARBA00022475"/>
    </source>
</evidence>
<evidence type="ECO:0000313" key="12">
    <source>
        <dbReference type="EMBL" id="GAL23191.1"/>
    </source>
</evidence>
<keyword evidence="13" id="KW-1185">Reference proteome</keyword>
<protein>
    <recommendedName>
        <fullName evidence="3">Type II secretion system protein N</fullName>
    </recommendedName>
    <alternativeName>
        <fullName evidence="10">General secretion pathway protein N</fullName>
    </alternativeName>
</protein>
<dbReference type="AlphaFoldDB" id="A0A090S6L2"/>
<evidence type="ECO:0000256" key="11">
    <source>
        <dbReference type="SAM" id="MobiDB-lite"/>
    </source>
</evidence>
<evidence type="ECO:0000256" key="3">
    <source>
        <dbReference type="ARBA" id="ARBA00021563"/>
    </source>
</evidence>
<organism evidence="12 13">
    <name type="scientific">Vibrio maritimus</name>
    <dbReference type="NCBI Taxonomy" id="990268"/>
    <lineage>
        <taxon>Bacteria</taxon>
        <taxon>Pseudomonadati</taxon>
        <taxon>Pseudomonadota</taxon>
        <taxon>Gammaproteobacteria</taxon>
        <taxon>Vibrionales</taxon>
        <taxon>Vibrionaceae</taxon>
        <taxon>Vibrio</taxon>
    </lineage>
</organism>
<evidence type="ECO:0000256" key="1">
    <source>
        <dbReference type="ARBA" id="ARBA00004533"/>
    </source>
</evidence>
<keyword evidence="8" id="KW-0653">Protein transport</keyword>
<proteinExistence type="inferred from homology"/>
<dbReference type="InterPro" id="IPR022792">
    <property type="entry name" value="T2SS_protein-GspN"/>
</dbReference>
<feature type="region of interest" description="Disordered" evidence="11">
    <location>
        <begin position="1"/>
        <end position="67"/>
    </location>
</feature>
<comment type="similarity">
    <text evidence="2">Belongs to the GSP N family.</text>
</comment>
<reference evidence="12 13" key="2">
    <citation type="submission" date="2014-09" db="EMBL/GenBank/DDBJ databases">
        <authorList>
            <consortium name="NBRP consortium"/>
            <person name="Sawabe T."/>
            <person name="Meirelles P."/>
            <person name="Nakanishi M."/>
            <person name="Sayaka M."/>
            <person name="Hattori M."/>
            <person name="Ohkuma M."/>
        </authorList>
    </citation>
    <scope>NUCLEOTIDE SEQUENCE [LARGE SCALE GENOMIC DNA]</scope>
    <source>
        <strain evidence="13">JCM19235</strain>
    </source>
</reference>
<evidence type="ECO:0000256" key="7">
    <source>
        <dbReference type="ARBA" id="ARBA00022692"/>
    </source>
</evidence>
<comment type="caution">
    <text evidence="12">The sequence shown here is derived from an EMBL/GenBank/DDBJ whole genome shotgun (WGS) entry which is preliminary data.</text>
</comment>
<dbReference type="Proteomes" id="UP000029228">
    <property type="component" value="Unassembled WGS sequence"/>
</dbReference>
<keyword evidence="6" id="KW-0997">Cell inner membrane</keyword>
<sequence length="67" mass="7642">MLSAKGSQSSNQVSSEFSASVTPNRQYQSEAWFKPEDEFPNGMRQQLSWLGNPDGQGRYSFNYQGRF</sequence>
<evidence type="ECO:0000256" key="10">
    <source>
        <dbReference type="ARBA" id="ARBA00030772"/>
    </source>
</evidence>
<dbReference type="GO" id="GO:0015628">
    <property type="term" value="P:protein secretion by the type II secretion system"/>
    <property type="evidence" value="ECO:0007669"/>
    <property type="project" value="InterPro"/>
</dbReference>
<keyword evidence="4" id="KW-0813">Transport</keyword>
<dbReference type="EMBL" id="BBMR01000019">
    <property type="protein sequence ID" value="GAL23191.1"/>
    <property type="molecule type" value="Genomic_DNA"/>
</dbReference>
<dbReference type="GO" id="GO:0005886">
    <property type="term" value="C:plasma membrane"/>
    <property type="evidence" value="ECO:0007669"/>
    <property type="project" value="UniProtKB-SubCell"/>
</dbReference>
<dbReference type="GO" id="GO:0015627">
    <property type="term" value="C:type II protein secretion system complex"/>
    <property type="evidence" value="ECO:0007669"/>
    <property type="project" value="InterPro"/>
</dbReference>
<evidence type="ECO:0000256" key="8">
    <source>
        <dbReference type="ARBA" id="ARBA00022927"/>
    </source>
</evidence>
<keyword evidence="5" id="KW-1003">Cell membrane</keyword>